<dbReference type="InterPro" id="IPR009614">
    <property type="entry name" value="YoeB_toxin"/>
</dbReference>
<dbReference type="Proteomes" id="UP000077748">
    <property type="component" value="Chromosome"/>
</dbReference>
<dbReference type="PANTHER" id="PTHR38039:SF1">
    <property type="entry name" value="TOXIN YOEB"/>
    <property type="match status" value="1"/>
</dbReference>
<dbReference type="InterPro" id="IPR035093">
    <property type="entry name" value="RelE/ParE_toxin_dom_sf"/>
</dbReference>
<gene>
    <name evidence="7" type="ORF">A9C11_22145</name>
</gene>
<comment type="similarity">
    <text evidence="1">Belongs to the YoeB family.</text>
</comment>
<organism evidence="7 8">
    <name type="scientific">Pseudomonas citronellolis</name>
    <dbReference type="NCBI Taxonomy" id="53408"/>
    <lineage>
        <taxon>Bacteria</taxon>
        <taxon>Pseudomonadati</taxon>
        <taxon>Pseudomonadota</taxon>
        <taxon>Gammaproteobacteria</taxon>
        <taxon>Pseudomonadales</taxon>
        <taxon>Pseudomonadaceae</taxon>
        <taxon>Pseudomonas</taxon>
    </lineage>
</organism>
<protein>
    <recommendedName>
        <fullName evidence="6">Putative mRNA interferase YoeB</fullName>
    </recommendedName>
</protein>
<dbReference type="GO" id="GO:0045892">
    <property type="term" value="P:negative regulation of DNA-templated transcription"/>
    <property type="evidence" value="ECO:0007669"/>
    <property type="project" value="TreeGrafter"/>
</dbReference>
<name>A0A127MX30_9PSED</name>
<dbReference type="SUPFAM" id="SSF143011">
    <property type="entry name" value="RelE-like"/>
    <property type="match status" value="1"/>
</dbReference>
<dbReference type="PANTHER" id="PTHR38039">
    <property type="entry name" value="TOXIN YOEB"/>
    <property type="match status" value="1"/>
</dbReference>
<evidence type="ECO:0000256" key="6">
    <source>
        <dbReference type="ARBA" id="ARBA00030388"/>
    </source>
</evidence>
<accession>A0A127MX30</accession>
<dbReference type="Pfam" id="PF06769">
    <property type="entry name" value="YoeB_toxin"/>
    <property type="match status" value="1"/>
</dbReference>
<keyword evidence="3" id="KW-0540">Nuclease</keyword>
<keyword evidence="2" id="KW-1277">Toxin-antitoxin system</keyword>
<dbReference type="KEGG" id="pcq:PcP3B5_44420"/>
<evidence type="ECO:0000256" key="4">
    <source>
        <dbReference type="ARBA" id="ARBA00022759"/>
    </source>
</evidence>
<reference evidence="7 8" key="1">
    <citation type="submission" date="2016-05" db="EMBL/GenBank/DDBJ databases">
        <title>Genome Sequence of Pseudomonas citronellolis Strain SJTE-3, an Estrogens and Persistent Organic Pollutants degradation strain.</title>
        <authorList>
            <person name="Liang R."/>
        </authorList>
    </citation>
    <scope>NUCLEOTIDE SEQUENCE [LARGE SCALE GENOMIC DNA]</scope>
    <source>
        <strain evidence="7 8">SJTE-3</strain>
    </source>
</reference>
<evidence type="ECO:0000256" key="5">
    <source>
        <dbReference type="ARBA" id="ARBA00022801"/>
    </source>
</evidence>
<dbReference type="GO" id="GO:0006401">
    <property type="term" value="P:RNA catabolic process"/>
    <property type="evidence" value="ECO:0007669"/>
    <property type="project" value="InterPro"/>
</dbReference>
<dbReference type="STRING" id="53408.A9C11_22145"/>
<dbReference type="Gene3D" id="3.30.2310.20">
    <property type="entry name" value="RelE-like"/>
    <property type="match status" value="1"/>
</dbReference>
<dbReference type="EMBL" id="CP015878">
    <property type="protein sequence ID" value="ANI16505.1"/>
    <property type="molecule type" value="Genomic_DNA"/>
</dbReference>
<dbReference type="RefSeq" id="WP_051878951.1">
    <property type="nucleotide sequence ID" value="NZ_CP014158.1"/>
</dbReference>
<dbReference type="GeneID" id="72997452"/>
<dbReference type="AlphaFoldDB" id="A0A127MX30"/>
<keyword evidence="4" id="KW-0255">Endonuclease</keyword>
<evidence type="ECO:0000256" key="2">
    <source>
        <dbReference type="ARBA" id="ARBA00022649"/>
    </source>
</evidence>
<dbReference type="NCBIfam" id="TIGR02116">
    <property type="entry name" value="toxin_Txe_YoeB"/>
    <property type="match status" value="1"/>
</dbReference>
<evidence type="ECO:0000256" key="3">
    <source>
        <dbReference type="ARBA" id="ARBA00022722"/>
    </source>
</evidence>
<evidence type="ECO:0000313" key="7">
    <source>
        <dbReference type="EMBL" id="ANI16505.1"/>
    </source>
</evidence>
<dbReference type="GO" id="GO:0016787">
    <property type="term" value="F:hydrolase activity"/>
    <property type="evidence" value="ECO:0007669"/>
    <property type="project" value="UniProtKB-KW"/>
</dbReference>
<evidence type="ECO:0000313" key="8">
    <source>
        <dbReference type="Proteomes" id="UP000077748"/>
    </source>
</evidence>
<evidence type="ECO:0000256" key="1">
    <source>
        <dbReference type="ARBA" id="ARBA00008172"/>
    </source>
</evidence>
<keyword evidence="5" id="KW-0378">Hydrolase</keyword>
<dbReference type="GO" id="GO:0004519">
    <property type="term" value="F:endonuclease activity"/>
    <property type="evidence" value="ECO:0007669"/>
    <property type="project" value="UniProtKB-KW"/>
</dbReference>
<sequence length="101" mass="11681">MTTQKKRNKAGARKTVSVAFTDHGWDDYQYWKGQDPKISATLDRLIGECLRTPFSGTGKPEALKGNLSGLWSRRITREHRLVYLFEDGQLFIVQCRYHYDG</sequence>
<proteinExistence type="inferred from homology"/>